<gene>
    <name evidence="2" type="ORF">HMPREF1872_01157</name>
</gene>
<proteinExistence type="inferred from homology"/>
<keyword evidence="3" id="KW-1185">Reference proteome</keyword>
<dbReference type="Pfam" id="PF03780">
    <property type="entry name" value="Asp23"/>
    <property type="match status" value="1"/>
</dbReference>
<reference evidence="3" key="1">
    <citation type="submission" date="2016-01" db="EMBL/GenBank/DDBJ databases">
        <authorList>
            <person name="Mitreva M."/>
            <person name="Pepin K.H."/>
            <person name="Mihindukulasuriya K.A."/>
            <person name="Fulton R."/>
            <person name="Fronick C."/>
            <person name="O'Laughlin M."/>
            <person name="Miner T."/>
            <person name="Herter B."/>
            <person name="Rosa B.A."/>
            <person name="Cordes M."/>
            <person name="Tomlinson C."/>
            <person name="Wollam A."/>
            <person name="Palsikar V.B."/>
            <person name="Mardis E.R."/>
            <person name="Wilson R.K."/>
        </authorList>
    </citation>
    <scope>NUCLEOTIDE SEQUENCE [LARGE SCALE GENOMIC DNA]</scope>
    <source>
        <strain evidence="3">KA00274</strain>
    </source>
</reference>
<dbReference type="AlphaFoldDB" id="A0A133Y7G4"/>
<dbReference type="RefSeq" id="WP_066714677.1">
    <property type="nucleotide sequence ID" value="NZ_JARFNM010000001.1"/>
</dbReference>
<dbReference type="Proteomes" id="UP000070080">
    <property type="component" value="Unassembled WGS sequence"/>
</dbReference>
<dbReference type="STRING" id="1497955.HMPREF1872_01157"/>
<organism evidence="2 3">
    <name type="scientific">Amygdalobacter nucleatus</name>
    <dbReference type="NCBI Taxonomy" id="3029274"/>
    <lineage>
        <taxon>Bacteria</taxon>
        <taxon>Bacillati</taxon>
        <taxon>Bacillota</taxon>
        <taxon>Clostridia</taxon>
        <taxon>Eubacteriales</taxon>
        <taxon>Oscillospiraceae</taxon>
        <taxon>Amygdalobacter</taxon>
    </lineage>
</organism>
<evidence type="ECO:0008006" key="4">
    <source>
        <dbReference type="Google" id="ProtNLM"/>
    </source>
</evidence>
<evidence type="ECO:0000313" key="3">
    <source>
        <dbReference type="Proteomes" id="UP000070080"/>
    </source>
</evidence>
<dbReference type="EMBL" id="LSCV01000042">
    <property type="protein sequence ID" value="KXB39131.1"/>
    <property type="molecule type" value="Genomic_DNA"/>
</dbReference>
<evidence type="ECO:0000256" key="1">
    <source>
        <dbReference type="ARBA" id="ARBA00005721"/>
    </source>
</evidence>
<protein>
    <recommendedName>
        <fullName evidence="4">Asp23/Gls24 family envelope stress response protein</fullName>
    </recommendedName>
</protein>
<accession>A0A133Y7G4</accession>
<dbReference type="InterPro" id="IPR005531">
    <property type="entry name" value="Asp23"/>
</dbReference>
<dbReference type="PANTHER" id="PTHR34297">
    <property type="entry name" value="HYPOTHETICAL CYTOSOLIC PROTEIN-RELATED"/>
    <property type="match status" value="1"/>
</dbReference>
<dbReference type="OrthoDB" id="9793465at2"/>
<comment type="caution">
    <text evidence="2">The sequence shown here is derived from an EMBL/GenBank/DDBJ whole genome shotgun (WGS) entry which is preliminary data.</text>
</comment>
<sequence>MELNQHTQLLNPANSNESLTEASIYSQTAGERTLSLGFIAEYAKEASLKTEGVKSLEFSLIAHFKESLGVEHAGNGVEVAYVADNQALIITVYPVIYYGFSIPDVAWQIQENVKAEVERHTDLIVEEVNVHIKDVSLSQRLL</sequence>
<name>A0A133Y7G4_9FIRM</name>
<evidence type="ECO:0000313" key="2">
    <source>
        <dbReference type="EMBL" id="KXB39131.1"/>
    </source>
</evidence>
<comment type="similarity">
    <text evidence="1">Belongs to the asp23 family.</text>
</comment>